<comment type="caution">
    <text evidence="2">The sequence shown here is derived from an EMBL/GenBank/DDBJ whole genome shotgun (WGS) entry which is preliminary data.</text>
</comment>
<feature type="chain" id="PRO_5022195538" description="DUF3558 domain-containing protein" evidence="1">
    <location>
        <begin position="22"/>
        <end position="171"/>
    </location>
</feature>
<reference evidence="2 3" key="1">
    <citation type="submission" date="2019-07" db="EMBL/GenBank/DDBJ databases">
        <title>R&amp;d 2014.</title>
        <authorList>
            <person name="Klenk H.-P."/>
        </authorList>
    </citation>
    <scope>NUCLEOTIDE SEQUENCE [LARGE SCALE GENOMIC DNA]</scope>
    <source>
        <strain evidence="2 3">DSM 43868</strain>
    </source>
</reference>
<proteinExistence type="predicted"/>
<name>A0A562IFR1_MICOL</name>
<evidence type="ECO:0000313" key="3">
    <source>
        <dbReference type="Proteomes" id="UP000319825"/>
    </source>
</evidence>
<dbReference type="RefSeq" id="WP_145776254.1">
    <property type="nucleotide sequence ID" value="NZ_BAAATQ010000126.1"/>
</dbReference>
<evidence type="ECO:0000313" key="2">
    <source>
        <dbReference type="EMBL" id="TWH69800.1"/>
    </source>
</evidence>
<sequence length="171" mass="17773">MRRLIAPMSCSFLILPLVACGAEDVGDADPAAEAGVEADTGGETADTPAPRCPFTVSQLSEIVGQPMVYQGSCSFGDGNGVALLTVTTASRLAGETTYGYERDQAGKVYREVKDVDKGDKAYLAVKDIGAEAVVVSGAGSYTVTLSSFQRLGASPDGYERTLRALLDALPL</sequence>
<dbReference type="Proteomes" id="UP000319825">
    <property type="component" value="Unassembled WGS sequence"/>
</dbReference>
<organism evidence="2 3">
    <name type="scientific">Micromonospora olivasterospora</name>
    <dbReference type="NCBI Taxonomy" id="1880"/>
    <lineage>
        <taxon>Bacteria</taxon>
        <taxon>Bacillati</taxon>
        <taxon>Actinomycetota</taxon>
        <taxon>Actinomycetes</taxon>
        <taxon>Micromonosporales</taxon>
        <taxon>Micromonosporaceae</taxon>
        <taxon>Micromonospora</taxon>
    </lineage>
</organism>
<dbReference type="EMBL" id="VLKE01000001">
    <property type="protein sequence ID" value="TWH69800.1"/>
    <property type="molecule type" value="Genomic_DNA"/>
</dbReference>
<evidence type="ECO:0000256" key="1">
    <source>
        <dbReference type="SAM" id="SignalP"/>
    </source>
</evidence>
<keyword evidence="3" id="KW-1185">Reference proteome</keyword>
<gene>
    <name evidence="2" type="ORF">JD77_04814</name>
</gene>
<keyword evidence="1" id="KW-0732">Signal</keyword>
<feature type="signal peptide" evidence="1">
    <location>
        <begin position="1"/>
        <end position="21"/>
    </location>
</feature>
<evidence type="ECO:0008006" key="4">
    <source>
        <dbReference type="Google" id="ProtNLM"/>
    </source>
</evidence>
<protein>
    <recommendedName>
        <fullName evidence="4">DUF3558 domain-containing protein</fullName>
    </recommendedName>
</protein>
<dbReference type="AlphaFoldDB" id="A0A562IFR1"/>
<accession>A0A562IFR1</accession>
<dbReference type="OrthoDB" id="3390544at2"/>